<feature type="compositionally biased region" description="Basic and acidic residues" evidence="7">
    <location>
        <begin position="38"/>
        <end position="52"/>
    </location>
</feature>
<feature type="domain" description="NACHT" evidence="9">
    <location>
        <begin position="321"/>
        <end position="455"/>
    </location>
</feature>
<protein>
    <recommendedName>
        <fullName evidence="12">NACHT, LRR and PYD domains-containing protein 12-like</fullName>
    </recommendedName>
</protein>
<feature type="region of interest" description="Disordered" evidence="7">
    <location>
        <begin position="118"/>
        <end position="140"/>
    </location>
</feature>
<dbReference type="InterPro" id="IPR007111">
    <property type="entry name" value="NACHT_NTPase"/>
</dbReference>
<evidence type="ECO:0008006" key="12">
    <source>
        <dbReference type="Google" id="ProtNLM"/>
    </source>
</evidence>
<dbReference type="Gene3D" id="3.80.10.10">
    <property type="entry name" value="Ribonuclease Inhibitor"/>
    <property type="match status" value="2"/>
</dbReference>
<dbReference type="FunFam" id="2.60.120.920:FF:000037">
    <property type="entry name" value="Si:dkey-191j3.2"/>
    <property type="match status" value="1"/>
</dbReference>
<dbReference type="SMART" id="SM00449">
    <property type="entry name" value="SPRY"/>
    <property type="match status" value="1"/>
</dbReference>
<dbReference type="SUPFAM" id="SSF49899">
    <property type="entry name" value="Concanavalin A-like lectins/glucanases"/>
    <property type="match status" value="1"/>
</dbReference>
<dbReference type="InterPro" id="IPR001611">
    <property type="entry name" value="Leu-rich_rpt"/>
</dbReference>
<evidence type="ECO:0000313" key="11">
    <source>
        <dbReference type="Proteomes" id="UP000694557"/>
    </source>
</evidence>
<dbReference type="FunFam" id="3.80.10.10:FF:000714">
    <property type="entry name" value="Si:ch211-149a19.3"/>
    <property type="match status" value="1"/>
</dbReference>
<dbReference type="Gene3D" id="1.10.533.10">
    <property type="entry name" value="Death Domain, Fas"/>
    <property type="match status" value="1"/>
</dbReference>
<reference evidence="10" key="2">
    <citation type="submission" date="2025-09" db="UniProtKB">
        <authorList>
            <consortium name="Ensembl"/>
        </authorList>
    </citation>
    <scope>IDENTIFICATION</scope>
</reference>
<dbReference type="InterPro" id="IPR032675">
    <property type="entry name" value="LRR_dom_sf"/>
</dbReference>
<dbReference type="CDD" id="cd16040">
    <property type="entry name" value="SPRY_PRY_SNTX"/>
    <property type="match status" value="1"/>
</dbReference>
<proteinExistence type="predicted"/>
<dbReference type="SMART" id="SM00368">
    <property type="entry name" value="LRR_RI"/>
    <property type="match status" value="8"/>
</dbReference>
<dbReference type="InterPro" id="IPR041267">
    <property type="entry name" value="NLRP_HD2"/>
</dbReference>
<dbReference type="Pfam" id="PF17776">
    <property type="entry name" value="NLRC4_HD2"/>
    <property type="match status" value="1"/>
</dbReference>
<dbReference type="InterPro" id="IPR013320">
    <property type="entry name" value="ConA-like_dom_sf"/>
</dbReference>
<evidence type="ECO:0000256" key="1">
    <source>
        <dbReference type="ARBA" id="ARBA00004496"/>
    </source>
</evidence>
<dbReference type="FunFam" id="3.80.10.10:FF:000100">
    <property type="entry name" value="Si:dkey-11n14.1"/>
    <property type="match status" value="1"/>
</dbReference>
<reference evidence="10" key="1">
    <citation type="submission" date="2025-08" db="UniProtKB">
        <authorList>
            <consortium name="Ensembl"/>
        </authorList>
    </citation>
    <scope>IDENTIFICATION</scope>
</reference>
<feature type="compositionally biased region" description="Basic and acidic residues" evidence="7">
    <location>
        <begin position="1"/>
        <end position="11"/>
    </location>
</feature>
<dbReference type="SMART" id="SM01288">
    <property type="entry name" value="FISNA"/>
    <property type="match status" value="1"/>
</dbReference>
<dbReference type="SUPFAM" id="SSF52540">
    <property type="entry name" value="P-loop containing nucleoside triphosphate hydrolases"/>
    <property type="match status" value="1"/>
</dbReference>
<evidence type="ECO:0000259" key="9">
    <source>
        <dbReference type="PROSITE" id="PS50837"/>
    </source>
</evidence>
<evidence type="ECO:0000256" key="7">
    <source>
        <dbReference type="SAM" id="MobiDB-lite"/>
    </source>
</evidence>
<dbReference type="SUPFAM" id="SSF52047">
    <property type="entry name" value="RNI-like"/>
    <property type="match status" value="1"/>
</dbReference>
<dbReference type="Gene3D" id="3.40.50.300">
    <property type="entry name" value="P-loop containing nucleotide triphosphate hydrolases"/>
    <property type="match status" value="1"/>
</dbReference>
<dbReference type="FunFam" id="3.40.50.300:FF:001524">
    <property type="entry name" value="Si:dkey-126g1.7"/>
    <property type="match status" value="1"/>
</dbReference>
<evidence type="ECO:0000256" key="4">
    <source>
        <dbReference type="ARBA" id="ARBA00022737"/>
    </source>
</evidence>
<dbReference type="PROSITE" id="PS50188">
    <property type="entry name" value="B302_SPRY"/>
    <property type="match status" value="1"/>
</dbReference>
<dbReference type="Pfam" id="PF13516">
    <property type="entry name" value="LRR_6"/>
    <property type="match status" value="6"/>
</dbReference>
<dbReference type="GO" id="GO:0005524">
    <property type="term" value="F:ATP binding"/>
    <property type="evidence" value="ECO:0007669"/>
    <property type="project" value="UniProtKB-KW"/>
</dbReference>
<feature type="domain" description="B30.2/SPRY" evidence="8">
    <location>
        <begin position="1059"/>
        <end position="1249"/>
    </location>
</feature>
<dbReference type="InterPro" id="IPR011029">
    <property type="entry name" value="DEATH-like_dom_sf"/>
</dbReference>
<dbReference type="Pfam" id="PF05729">
    <property type="entry name" value="NACHT"/>
    <property type="match status" value="1"/>
</dbReference>
<dbReference type="PROSITE" id="PS51450">
    <property type="entry name" value="LRR"/>
    <property type="match status" value="3"/>
</dbReference>
<dbReference type="Pfam" id="PF14484">
    <property type="entry name" value="FISNA"/>
    <property type="match status" value="1"/>
</dbReference>
<evidence type="ECO:0000313" key="10">
    <source>
        <dbReference type="Ensembl" id="ENSOKIP00005061550.1"/>
    </source>
</evidence>
<evidence type="ECO:0000256" key="5">
    <source>
        <dbReference type="ARBA" id="ARBA00022741"/>
    </source>
</evidence>
<dbReference type="PROSITE" id="PS50837">
    <property type="entry name" value="NACHT"/>
    <property type="match status" value="1"/>
</dbReference>
<dbReference type="Pfam" id="PF17779">
    <property type="entry name" value="WHD_NOD2"/>
    <property type="match status" value="1"/>
</dbReference>
<keyword evidence="4" id="KW-0677">Repeat</keyword>
<evidence type="ECO:0000256" key="2">
    <source>
        <dbReference type="ARBA" id="ARBA00022490"/>
    </source>
</evidence>
<dbReference type="InterPro" id="IPR051261">
    <property type="entry name" value="NLR"/>
</dbReference>
<name>A0A8C7HPR4_ONCKI</name>
<keyword evidence="2" id="KW-0963">Cytoplasm</keyword>
<dbReference type="GeneTree" id="ENSGT01150000286904"/>
<dbReference type="Proteomes" id="UP000694557">
    <property type="component" value="Unassembled WGS sequence"/>
</dbReference>
<dbReference type="Ensembl" id="ENSOKIT00005065411.1">
    <property type="protein sequence ID" value="ENSOKIP00005061550.1"/>
    <property type="gene ID" value="ENSOKIG00005026336.1"/>
</dbReference>
<dbReference type="GO" id="GO:0005737">
    <property type="term" value="C:cytoplasm"/>
    <property type="evidence" value="ECO:0007669"/>
    <property type="project" value="UniProtKB-SubCell"/>
</dbReference>
<evidence type="ECO:0000256" key="6">
    <source>
        <dbReference type="ARBA" id="ARBA00022840"/>
    </source>
</evidence>
<comment type="subcellular location">
    <subcellularLocation>
        <location evidence="1">Cytoplasm</location>
    </subcellularLocation>
</comment>
<feature type="region of interest" description="Disordered" evidence="7">
    <location>
        <begin position="1"/>
        <end position="101"/>
    </location>
</feature>
<accession>A0A8C7HPR4</accession>
<dbReference type="PANTHER" id="PTHR24106">
    <property type="entry name" value="NACHT, LRR AND CARD DOMAINS-CONTAINING"/>
    <property type="match status" value="1"/>
</dbReference>
<feature type="region of interest" description="Disordered" evidence="7">
    <location>
        <begin position="177"/>
        <end position="203"/>
    </location>
</feature>
<dbReference type="InterPro" id="IPR006574">
    <property type="entry name" value="PRY"/>
</dbReference>
<dbReference type="InterPro" id="IPR003877">
    <property type="entry name" value="SPRY_dom"/>
</dbReference>
<dbReference type="CDD" id="cd00116">
    <property type="entry name" value="LRR_RI"/>
    <property type="match status" value="1"/>
</dbReference>
<dbReference type="InterPro" id="IPR003879">
    <property type="entry name" value="Butyrophylin_SPRY"/>
</dbReference>
<evidence type="ECO:0000256" key="3">
    <source>
        <dbReference type="ARBA" id="ARBA00022614"/>
    </source>
</evidence>
<evidence type="ECO:0000259" key="8">
    <source>
        <dbReference type="PROSITE" id="PS50188"/>
    </source>
</evidence>
<dbReference type="InterPro" id="IPR001870">
    <property type="entry name" value="B30.2/SPRY"/>
</dbReference>
<dbReference type="InterPro" id="IPR029495">
    <property type="entry name" value="NACHT-assoc"/>
</dbReference>
<keyword evidence="5" id="KW-0547">Nucleotide-binding</keyword>
<keyword evidence="6" id="KW-0067">ATP-binding</keyword>
<organism evidence="10 11">
    <name type="scientific">Oncorhynchus kisutch</name>
    <name type="common">Coho salmon</name>
    <name type="synonym">Salmo kisutch</name>
    <dbReference type="NCBI Taxonomy" id="8019"/>
    <lineage>
        <taxon>Eukaryota</taxon>
        <taxon>Metazoa</taxon>
        <taxon>Chordata</taxon>
        <taxon>Craniata</taxon>
        <taxon>Vertebrata</taxon>
        <taxon>Euteleostomi</taxon>
        <taxon>Actinopterygii</taxon>
        <taxon>Neopterygii</taxon>
        <taxon>Teleostei</taxon>
        <taxon>Protacanthopterygii</taxon>
        <taxon>Salmoniformes</taxon>
        <taxon>Salmonidae</taxon>
        <taxon>Salmoninae</taxon>
        <taxon>Oncorhynchus</taxon>
    </lineage>
</organism>
<dbReference type="Pfam" id="PF13765">
    <property type="entry name" value="PRY"/>
    <property type="match status" value="1"/>
</dbReference>
<dbReference type="Gene3D" id="2.60.120.920">
    <property type="match status" value="1"/>
</dbReference>
<sequence>MSLSAEHDTKAKRGQCSKMSLSGEREEGGPASKMHLSGGHDTKAKSPIKQERPASPVPSCVSMKSDWSMNHPISFREGDSTEQSPIKQKRPASPVPSCVSMKSDWSMELPISFREGDFSTEQRNQQGRSESEILSGQSSQSHQTDLASIFSLLEEKIMTFVKNELKMFKRILSPELPGGFESQKQDKEVVDAEDEQQESSAREGALKITLHILRKMNQKELADTLEKYSDDPAVICQRELKSNLKKKFQCVFEGIAKQGNPTLLNKIYTELYITEGGTGEVNNEHELRQIETTTRKQAKPETAIKCNDIFKPLTGQDKPIRTVLTKGVAGIGKTVSVQKFILDWAEGKANQDVQFVFSFPFRELNLMKEDKHTLIELLNHFSMETKQSRISNYDKYKVLFIFDGLDECRLPLDFQKNKICWDVTESTSVDVLLTNLIKGNLLPSALLWITTRPAAANKIPSGCVDQVTEVRGFNDPQKEEYFRKRFSDEDLASRIISHIKTSRSLHIMCHIPVFCWISATVLEHMLKHKREEMPKTLTEMYTHLVVFHTKQKNEKYLGKEETGPHWNKESILSLGKLAFQQLVKGNLIFYEEDLKEAGIDVNEASVYSGLCTELFKEECGLYQDKVYCFVHLSIQEFLAAVYVFLSFINNNQNLMDKLQTKSSIFSSLFRDKPEVTFYKSAVDKALQSETGNLDLFLRFLLGLSLESNQKHLRGLLTKTRSSSQSHEETIEYIKEKIGEDLSPERSINLFHCLNELNDHSLVEEIQRYLRSGSLSNPNLSPAQWSALVFVLLTSEKELDVFDLKKYSRSEEGLLRLLPVVKASRAALLSGCLVTEEGCASLVSALRSNPSHLRELDLSNNDLKDSGVKLLSAGLGNPHCKLETLRLTGCKLTDTSCKVLASVLSSNPSHLRELDLSNNDLKDSGVKLLSAGLGNPHCKLETLRLSRCGVTEEGCASLVSAQRSNPSHLRELDLSNNDLKDSGVELLSAGLGNPHCKLETLRLSGCLVTEEGCASLVSALRSNPSHLRELDLSYNHPGDSGVRLLSAGLEDPHCRLEKLNVEHGGENRMKPGIRKYVCDLTLDPNTVDRLLSLSEENRKVTWRTEKQPYPDHPERFEDCGQVLCREGLTGRCYWEVEWSGGADIGVTYKGISRRGELKDCGLGYNDKSWSLTCYGNICIAWHNNNRTTIDVPSSSHRVGVYLDWPAGTLSFYRASSDTLTHLITFTSTFTEPLYPGFRVYYDSNSVSLKQ</sequence>
<dbReference type="InterPro" id="IPR027417">
    <property type="entry name" value="P-loop_NTPase"/>
</dbReference>
<dbReference type="Pfam" id="PF00622">
    <property type="entry name" value="SPRY"/>
    <property type="match status" value="1"/>
</dbReference>
<dbReference type="InterPro" id="IPR043136">
    <property type="entry name" value="B30.2/SPRY_sf"/>
</dbReference>
<dbReference type="SMART" id="SM00589">
    <property type="entry name" value="PRY"/>
    <property type="match status" value="1"/>
</dbReference>
<dbReference type="PRINTS" id="PR01407">
    <property type="entry name" value="BUTYPHLNCDUF"/>
</dbReference>
<keyword evidence="3" id="KW-0433">Leucine-rich repeat</keyword>
<dbReference type="InterPro" id="IPR041075">
    <property type="entry name" value="NOD1/2_WH"/>
</dbReference>
<keyword evidence="11" id="KW-1185">Reference proteome</keyword>
<dbReference type="AlphaFoldDB" id="A0A8C7HPR4"/>
<feature type="compositionally biased region" description="Polar residues" evidence="7">
    <location>
        <begin position="119"/>
        <end position="140"/>
    </location>
</feature>